<keyword evidence="7" id="KW-1133">Transmembrane helix</keyword>
<feature type="region of interest" description="Disordered" evidence="6">
    <location>
        <begin position="1"/>
        <end position="26"/>
    </location>
</feature>
<dbReference type="GO" id="GO:0016491">
    <property type="term" value="F:oxidoreductase activity"/>
    <property type="evidence" value="ECO:0007669"/>
    <property type="project" value="UniProtKB-KW"/>
</dbReference>
<dbReference type="RefSeq" id="WP_179518322.1">
    <property type="nucleotide sequence ID" value="NZ_JACCAC010000001.1"/>
</dbReference>
<keyword evidence="2" id="KW-0732">Signal</keyword>
<sequence length="251" mass="25778">MSTRSTPTDPRGSARETAAALHREQERGRRRRAALVQGGVVLALVAVVLVATVAVLAARDRAAEPAAVPSGVGADGTVTVGSPDAPVTVRLVEDFQCPACGAFEAAVGDQLDTWVESGQVQVEHRPIAFLDRASTTEYSSRALGVALAVLEDAGPDAYAEVHDLLFASQPPEGGAGLDDERLVDLAVRAGADEAAVAAAAEERPYDAWIDEATEAAFEDGVTGTPTVLVDGEEVEASPQALVAAVEAALAS</sequence>
<evidence type="ECO:0000256" key="4">
    <source>
        <dbReference type="ARBA" id="ARBA00023157"/>
    </source>
</evidence>
<evidence type="ECO:0000313" key="10">
    <source>
        <dbReference type="Proteomes" id="UP000544110"/>
    </source>
</evidence>
<keyword evidence="10" id="KW-1185">Reference proteome</keyword>
<keyword evidence="4" id="KW-1015">Disulfide bond</keyword>
<reference evidence="9 10" key="1">
    <citation type="submission" date="2020-07" db="EMBL/GenBank/DDBJ databases">
        <title>Sequencing the genomes of 1000 actinobacteria strains.</title>
        <authorList>
            <person name="Klenk H.-P."/>
        </authorList>
    </citation>
    <scope>NUCLEOTIDE SEQUENCE [LARGE SCALE GENOMIC DNA]</scope>
    <source>
        <strain evidence="9 10">DSM 24552</strain>
    </source>
</reference>
<dbReference type="EMBL" id="JACCAC010000001">
    <property type="protein sequence ID" value="NYG55969.1"/>
    <property type="molecule type" value="Genomic_DNA"/>
</dbReference>
<name>A0A7Y9RVA2_9ACTN</name>
<accession>A0A7Y9RVA2</accession>
<evidence type="ECO:0000256" key="6">
    <source>
        <dbReference type="SAM" id="MobiDB-lite"/>
    </source>
</evidence>
<dbReference type="PANTHER" id="PTHR13887:SF14">
    <property type="entry name" value="DISULFIDE BOND FORMATION PROTEIN D"/>
    <property type="match status" value="1"/>
</dbReference>
<keyword evidence="3" id="KW-0560">Oxidoreductase</keyword>
<evidence type="ECO:0000256" key="3">
    <source>
        <dbReference type="ARBA" id="ARBA00023002"/>
    </source>
</evidence>
<dbReference type="GO" id="GO:0016853">
    <property type="term" value="F:isomerase activity"/>
    <property type="evidence" value="ECO:0007669"/>
    <property type="project" value="UniProtKB-KW"/>
</dbReference>
<evidence type="ECO:0000256" key="2">
    <source>
        <dbReference type="ARBA" id="ARBA00022729"/>
    </source>
</evidence>
<evidence type="ECO:0000256" key="1">
    <source>
        <dbReference type="ARBA" id="ARBA00005791"/>
    </source>
</evidence>
<dbReference type="Proteomes" id="UP000544110">
    <property type="component" value="Unassembled WGS sequence"/>
</dbReference>
<comment type="caution">
    <text evidence="9">The sequence shown here is derived from an EMBL/GenBank/DDBJ whole genome shotgun (WGS) entry which is preliminary data.</text>
</comment>
<organism evidence="9 10">
    <name type="scientific">Nocardioides perillae</name>
    <dbReference type="NCBI Taxonomy" id="1119534"/>
    <lineage>
        <taxon>Bacteria</taxon>
        <taxon>Bacillati</taxon>
        <taxon>Actinomycetota</taxon>
        <taxon>Actinomycetes</taxon>
        <taxon>Propionibacteriales</taxon>
        <taxon>Nocardioidaceae</taxon>
        <taxon>Nocardioides</taxon>
    </lineage>
</organism>
<dbReference type="Gene3D" id="3.40.30.10">
    <property type="entry name" value="Glutaredoxin"/>
    <property type="match status" value="1"/>
</dbReference>
<dbReference type="SUPFAM" id="SSF52833">
    <property type="entry name" value="Thioredoxin-like"/>
    <property type="match status" value="1"/>
</dbReference>
<dbReference type="PANTHER" id="PTHR13887">
    <property type="entry name" value="GLUTATHIONE S-TRANSFERASE KAPPA"/>
    <property type="match status" value="1"/>
</dbReference>
<keyword evidence="7" id="KW-0472">Membrane</keyword>
<evidence type="ECO:0000256" key="7">
    <source>
        <dbReference type="SAM" id="Phobius"/>
    </source>
</evidence>
<keyword evidence="5" id="KW-0676">Redox-active center</keyword>
<dbReference type="AlphaFoldDB" id="A0A7Y9RVA2"/>
<keyword evidence="7" id="KW-0812">Transmembrane</keyword>
<dbReference type="InterPro" id="IPR012336">
    <property type="entry name" value="Thioredoxin-like_fold"/>
</dbReference>
<proteinExistence type="inferred from homology"/>
<evidence type="ECO:0000313" key="9">
    <source>
        <dbReference type="EMBL" id="NYG55969.1"/>
    </source>
</evidence>
<evidence type="ECO:0000256" key="5">
    <source>
        <dbReference type="ARBA" id="ARBA00023284"/>
    </source>
</evidence>
<gene>
    <name evidence="9" type="ORF">BJ989_002273</name>
</gene>
<evidence type="ECO:0000259" key="8">
    <source>
        <dbReference type="Pfam" id="PF13462"/>
    </source>
</evidence>
<keyword evidence="9" id="KW-0413">Isomerase</keyword>
<feature type="transmembrane region" description="Helical" evidence="7">
    <location>
        <begin position="33"/>
        <end position="58"/>
    </location>
</feature>
<dbReference type="Pfam" id="PF13462">
    <property type="entry name" value="Thioredoxin_4"/>
    <property type="match status" value="1"/>
</dbReference>
<comment type="similarity">
    <text evidence="1">Belongs to the thioredoxin family. DsbA subfamily.</text>
</comment>
<dbReference type="InterPro" id="IPR036249">
    <property type="entry name" value="Thioredoxin-like_sf"/>
</dbReference>
<protein>
    <submittedName>
        <fullName evidence="9">Protein-disulfide isomerase</fullName>
    </submittedName>
</protein>
<feature type="domain" description="Thioredoxin-like fold" evidence="8">
    <location>
        <begin position="76"/>
        <end position="246"/>
    </location>
</feature>